<protein>
    <recommendedName>
        <fullName evidence="1">BTB domain-containing protein</fullName>
    </recommendedName>
</protein>
<sequence length="239" mass="27737">MTTTIAYSVRKPHRLYDYLRRWHEIKAHKTVLCSQSEFFDRALKADTFKEGREGYVTVEEDDPEILRDLLHYLYSLKYKYPIRIDPVSKESTEGEETETVTKIEVKADLDHGDISYHVKMYAAADFYAVDSLKVSAKEAFEFVLLKQWEGDSFGQALHMLYTTTPPEDRGLRDSAAKLCADKFEILKDKEDFKKAMSNTGELGLDISTMLLKKVNGYEDLLPQGYRITHWYCPTSPTYR</sequence>
<proteinExistence type="predicted"/>
<dbReference type="Pfam" id="PF00651">
    <property type="entry name" value="BTB"/>
    <property type="match status" value="1"/>
</dbReference>
<dbReference type="OrthoDB" id="6359816at2759"/>
<keyword evidence="3" id="KW-1185">Reference proteome</keyword>
<gene>
    <name evidence="2" type="ORF">EJ08DRAFT_682833</name>
</gene>
<comment type="caution">
    <text evidence="2">The sequence shown here is derived from an EMBL/GenBank/DDBJ whole genome shotgun (WGS) entry which is preliminary data.</text>
</comment>
<dbReference type="CDD" id="cd18186">
    <property type="entry name" value="BTB_POZ_ZBTB_KLHL-like"/>
    <property type="match status" value="1"/>
</dbReference>
<dbReference type="Gene3D" id="3.30.710.10">
    <property type="entry name" value="Potassium Channel Kv1.1, Chain A"/>
    <property type="match status" value="1"/>
</dbReference>
<evidence type="ECO:0000259" key="1">
    <source>
        <dbReference type="PROSITE" id="PS50097"/>
    </source>
</evidence>
<dbReference type="Proteomes" id="UP000800235">
    <property type="component" value="Unassembled WGS sequence"/>
</dbReference>
<dbReference type="AlphaFoldDB" id="A0A9P4NI81"/>
<dbReference type="EMBL" id="MU007094">
    <property type="protein sequence ID" value="KAF2422110.1"/>
    <property type="molecule type" value="Genomic_DNA"/>
</dbReference>
<dbReference type="PROSITE" id="PS50097">
    <property type="entry name" value="BTB"/>
    <property type="match status" value="1"/>
</dbReference>
<organism evidence="2 3">
    <name type="scientific">Tothia fuscella</name>
    <dbReference type="NCBI Taxonomy" id="1048955"/>
    <lineage>
        <taxon>Eukaryota</taxon>
        <taxon>Fungi</taxon>
        <taxon>Dikarya</taxon>
        <taxon>Ascomycota</taxon>
        <taxon>Pezizomycotina</taxon>
        <taxon>Dothideomycetes</taxon>
        <taxon>Pleosporomycetidae</taxon>
        <taxon>Venturiales</taxon>
        <taxon>Cylindrosympodiaceae</taxon>
        <taxon>Tothia</taxon>
    </lineage>
</organism>
<dbReference type="SUPFAM" id="SSF54695">
    <property type="entry name" value="POZ domain"/>
    <property type="match status" value="1"/>
</dbReference>
<dbReference type="PANTHER" id="PTHR47843:SF5">
    <property type="entry name" value="BTB_POZ DOMAIN PROTEIN"/>
    <property type="match status" value="1"/>
</dbReference>
<dbReference type="InterPro" id="IPR000210">
    <property type="entry name" value="BTB/POZ_dom"/>
</dbReference>
<accession>A0A9P4NI81</accession>
<evidence type="ECO:0000313" key="2">
    <source>
        <dbReference type="EMBL" id="KAF2422110.1"/>
    </source>
</evidence>
<dbReference type="InterPro" id="IPR011333">
    <property type="entry name" value="SKP1/BTB/POZ_sf"/>
</dbReference>
<name>A0A9P4NI81_9PEZI</name>
<feature type="domain" description="BTB" evidence="1">
    <location>
        <begin position="3"/>
        <end position="82"/>
    </location>
</feature>
<evidence type="ECO:0000313" key="3">
    <source>
        <dbReference type="Proteomes" id="UP000800235"/>
    </source>
</evidence>
<reference evidence="2" key="1">
    <citation type="journal article" date="2020" name="Stud. Mycol.">
        <title>101 Dothideomycetes genomes: a test case for predicting lifestyles and emergence of pathogens.</title>
        <authorList>
            <person name="Haridas S."/>
            <person name="Albert R."/>
            <person name="Binder M."/>
            <person name="Bloem J."/>
            <person name="Labutti K."/>
            <person name="Salamov A."/>
            <person name="Andreopoulos B."/>
            <person name="Baker S."/>
            <person name="Barry K."/>
            <person name="Bills G."/>
            <person name="Bluhm B."/>
            <person name="Cannon C."/>
            <person name="Castanera R."/>
            <person name="Culley D."/>
            <person name="Daum C."/>
            <person name="Ezra D."/>
            <person name="Gonzalez J."/>
            <person name="Henrissat B."/>
            <person name="Kuo A."/>
            <person name="Liang C."/>
            <person name="Lipzen A."/>
            <person name="Lutzoni F."/>
            <person name="Magnuson J."/>
            <person name="Mondo S."/>
            <person name="Nolan M."/>
            <person name="Ohm R."/>
            <person name="Pangilinan J."/>
            <person name="Park H.-J."/>
            <person name="Ramirez L."/>
            <person name="Alfaro M."/>
            <person name="Sun H."/>
            <person name="Tritt A."/>
            <person name="Yoshinaga Y."/>
            <person name="Zwiers L.-H."/>
            <person name="Turgeon B."/>
            <person name="Goodwin S."/>
            <person name="Spatafora J."/>
            <person name="Crous P."/>
            <person name="Grigoriev I."/>
        </authorList>
    </citation>
    <scope>NUCLEOTIDE SEQUENCE</scope>
    <source>
        <strain evidence="2">CBS 130266</strain>
    </source>
</reference>
<dbReference type="PANTHER" id="PTHR47843">
    <property type="entry name" value="BTB DOMAIN-CONTAINING PROTEIN-RELATED"/>
    <property type="match status" value="1"/>
</dbReference>